<dbReference type="AlphaFoldDB" id="A0A0L6JXG2"/>
<dbReference type="Proteomes" id="UP000036923">
    <property type="component" value="Unassembled WGS sequence"/>
</dbReference>
<keyword evidence="1" id="KW-0812">Transmembrane</keyword>
<proteinExistence type="predicted"/>
<reference evidence="4" key="2">
    <citation type="submission" date="2015-07" db="EMBL/GenBank/DDBJ databases">
        <title>Near-Complete Genome Sequence of the Cellulolytic Bacterium Bacteroides (Pseudobacteroides) cellulosolvens ATCC 35603.</title>
        <authorList>
            <person name="Dassa B."/>
            <person name="Utturkar S.M."/>
            <person name="Klingeman D.M."/>
            <person name="Hurt R.A."/>
            <person name="Keller M."/>
            <person name="Xu J."/>
            <person name="Reddy Y.H.K."/>
            <person name="Borovok I."/>
            <person name="Grinberg I.R."/>
            <person name="Lamed R."/>
            <person name="Zhivin O."/>
            <person name="Bayer E.A."/>
            <person name="Brown S.D."/>
        </authorList>
    </citation>
    <scope>NUCLEOTIDE SEQUENCE [LARGE SCALE GENOMIC DNA]</scope>
    <source>
        <strain evidence="4">DSM 2933</strain>
    </source>
</reference>
<name>A0A0L6JXG2_9FIRM</name>
<reference evidence="3" key="1">
    <citation type="submission" date="2015-07" db="EMBL/GenBank/DDBJ databases">
        <title>MeaNS - Measles Nucleotide Surveillance Program.</title>
        <authorList>
            <person name="Tran T."/>
            <person name="Druce J."/>
        </authorList>
    </citation>
    <scope>NUCLEOTIDE SEQUENCE</scope>
    <source>
        <strain evidence="3">DSM 2933</strain>
    </source>
</reference>
<gene>
    <name evidence="2" type="ORF">Bccel_5821</name>
    <name evidence="3" type="ORF">Bccel_5828</name>
</gene>
<evidence type="ECO:0000313" key="2">
    <source>
        <dbReference type="EMBL" id="KNY30541.1"/>
    </source>
</evidence>
<dbReference type="EMBL" id="LGTC01000001">
    <property type="protein sequence ID" value="KNY30541.1"/>
    <property type="molecule type" value="Genomic_DNA"/>
</dbReference>
<comment type="caution">
    <text evidence="3">The sequence shown here is derived from an EMBL/GenBank/DDBJ whole genome shotgun (WGS) entry which is preliminary data.</text>
</comment>
<evidence type="ECO:0000256" key="1">
    <source>
        <dbReference type="SAM" id="Phobius"/>
    </source>
</evidence>
<feature type="transmembrane region" description="Helical" evidence="1">
    <location>
        <begin position="99"/>
        <end position="122"/>
    </location>
</feature>
<organism evidence="3 4">
    <name type="scientific">Pseudobacteroides cellulosolvens ATCC 35603 = DSM 2933</name>
    <dbReference type="NCBI Taxonomy" id="398512"/>
    <lineage>
        <taxon>Bacteria</taxon>
        <taxon>Bacillati</taxon>
        <taxon>Bacillota</taxon>
        <taxon>Clostridia</taxon>
        <taxon>Eubacteriales</taxon>
        <taxon>Oscillospiraceae</taxon>
        <taxon>Pseudobacteroides</taxon>
    </lineage>
</organism>
<keyword evidence="1" id="KW-1133">Transmembrane helix</keyword>
<keyword evidence="1" id="KW-0472">Membrane</keyword>
<evidence type="ECO:0000313" key="3">
    <source>
        <dbReference type="EMBL" id="KNY30548.1"/>
    </source>
</evidence>
<keyword evidence="4" id="KW-1185">Reference proteome</keyword>
<dbReference type="STRING" id="398512.Bccel_5821"/>
<sequence>MDKTHLHNLHGFELILSIFVSIFVLSILGAWRSSCKYDSARTTCIIRLNRWLSTFLFLHVIKVKVTIWMVILQLINYIALIVAILIYKILDISSQSMEVIIVRFLGISFFATYGLFLVDFFITSFRKREF</sequence>
<feature type="transmembrane region" description="Helical" evidence="1">
    <location>
        <begin position="12"/>
        <end position="31"/>
    </location>
</feature>
<protein>
    <submittedName>
        <fullName evidence="3">Uncharacterized protein</fullName>
    </submittedName>
</protein>
<feature type="transmembrane region" description="Helical" evidence="1">
    <location>
        <begin position="65"/>
        <end position="87"/>
    </location>
</feature>
<accession>A0A0L6JXG2</accession>
<evidence type="ECO:0000313" key="4">
    <source>
        <dbReference type="Proteomes" id="UP000036923"/>
    </source>
</evidence>
<dbReference type="RefSeq" id="WP_050753989.1">
    <property type="nucleotide sequence ID" value="NZ_LGTC01000001.1"/>
</dbReference>
<dbReference type="EMBL" id="LGTC01000001">
    <property type="protein sequence ID" value="KNY30548.1"/>
    <property type="molecule type" value="Genomic_DNA"/>
</dbReference>